<reference evidence="3" key="4">
    <citation type="submission" date="2021-09" db="EMBL/GenBank/DDBJ databases">
        <title>A high-quality genome of the endoparasitic fungus Hirsutella rhossiliensis with a comparison of Hirsutella genomes reveals transposable elements contributing to genome size variation.</title>
        <authorList>
            <person name="Lin R."/>
            <person name="Jiao Y."/>
            <person name="Sun X."/>
            <person name="Ling J."/>
            <person name="Xie B."/>
            <person name="Cheng X."/>
        </authorList>
    </citation>
    <scope>NUCLEOTIDE SEQUENCE</scope>
    <source>
        <strain evidence="3">HR02</strain>
    </source>
</reference>
<accession>A0A161F714</accession>
<evidence type="ECO:0000313" key="3">
    <source>
        <dbReference type="EMBL" id="KAH0956887.1"/>
    </source>
</evidence>
<proteinExistence type="predicted"/>
<keyword evidence="1" id="KW-0687">Ribonucleoprotein</keyword>
<dbReference type="EMBL" id="KU203675">
    <property type="protein sequence ID" value="AMO02222.1"/>
    <property type="molecule type" value="Genomic_DNA"/>
</dbReference>
<reference evidence="1" key="1">
    <citation type="submission" date="2015-11" db="EMBL/GenBank/DDBJ databases">
        <title>Hiseq next generation genomic resequencing reveals the mitochondrial genome of the nematode endoparasitic fungus Hirsutella rhossiliensis.</title>
        <authorList>
            <person name="Wang N.N."/>
            <person name="Zhang Y.J."/>
            <person name="Li K."/>
            <person name="Liu X.Z."/>
        </authorList>
    </citation>
    <scope>NUCLEOTIDE SEQUENCE</scope>
    <source>
        <strain evidence="1">USA-87-5</strain>
    </source>
</reference>
<reference evidence="2" key="2">
    <citation type="submission" date="2018-02" db="EMBL/GenBank/DDBJ databases">
        <authorList>
            <person name="Zhang Y.-J."/>
        </authorList>
    </citation>
    <scope>NUCLEOTIDE SEQUENCE</scope>
    <source>
        <strain evidence="2">OWVT-1</strain>
    </source>
</reference>
<dbReference type="EMBL" id="JAIZPD010000040">
    <property type="protein sequence ID" value="KAH0956887.1"/>
    <property type="molecule type" value="Genomic_DNA"/>
</dbReference>
<evidence type="ECO:0000313" key="2">
    <source>
        <dbReference type="EMBL" id="AYU58461.1"/>
    </source>
</evidence>
<dbReference type="GO" id="GO:0005840">
    <property type="term" value="C:ribosome"/>
    <property type="evidence" value="ECO:0007669"/>
    <property type="project" value="UniProtKB-KW"/>
</dbReference>
<dbReference type="GeneID" id="27908102"/>
<keyword evidence="1" id="KW-0689">Ribosomal protein</keyword>
<dbReference type="AlphaFoldDB" id="A0A161F714"/>
<dbReference type="RefSeq" id="YP_009252423.1">
    <property type="nucleotide sequence ID" value="NC_030164.1"/>
</dbReference>
<evidence type="ECO:0000313" key="4">
    <source>
        <dbReference type="Proteomes" id="UP000824596"/>
    </source>
</evidence>
<dbReference type="EMBL" id="MG979071">
    <property type="protein sequence ID" value="AYU58461.1"/>
    <property type="molecule type" value="Genomic_DNA"/>
</dbReference>
<protein>
    <submittedName>
        <fullName evidence="1 2">Ribosomal protein S3</fullName>
    </submittedName>
</protein>
<organism evidence="1">
    <name type="scientific">Hirsutella rhossiliensis</name>
    <dbReference type="NCBI Taxonomy" id="111463"/>
    <lineage>
        <taxon>Eukaryota</taxon>
        <taxon>Fungi</taxon>
        <taxon>Dikarya</taxon>
        <taxon>Ascomycota</taxon>
        <taxon>Pezizomycotina</taxon>
        <taxon>Sordariomycetes</taxon>
        <taxon>Hypocreomycetidae</taxon>
        <taxon>Hypocreales</taxon>
        <taxon>Ophiocordycipitaceae</taxon>
        <taxon>Hirsutella</taxon>
    </lineage>
</organism>
<sequence>MQSWLLCESPINGASDFFSKKICCMNKESGQNHKTIMKIFNNNLNNNSKIIALRRKRGDIGKIKYLPSFSKEWKNIVYCYNKNNLKNIPVNNVNINKIIKSYFNLYFKNHKFVGSKKFILLKRRRNFLRRIYVSNAEIKHTNNKAIITLYTVNRESLILKEKYLKINKKVSKNLIKRFLLLYKKNVACSVSDQSSRIYEIFHNFSLKNNKYLYEYTFSADRPIPKKIFLNYKLKYLNKFIKFQNIYLKKIWSLIISKYWNTYLKLLRKYDLMYSLNKYKFNKQIFLPILSNILNKIIRKKIEYNIINLKSIAYNTDLFTNALALKLKRRKKIAIMKNMFSILNRAYLPIVDTIRACRSHRGYSRSSLYNKGDPCYKAAGIGSLHSQAQNINLFLNAPHEYKDLKLISILNNTAASGYTYHSDQKEQIGALLGSRKNMQLKNFDKLLGDCFNTKQIHNTIYNSIGYKNMRGIRLEIKGRLTKRYRADRSIYSLKWKGGLKNVDSSFKGLSSVLFRGNSNSNVSYSIYNSKRRIGAFAVKGWISGA</sequence>
<dbReference type="OrthoDB" id="4360278at2759"/>
<keyword evidence="4" id="KW-1185">Reference proteome</keyword>
<dbReference type="Proteomes" id="UP000824596">
    <property type="component" value="Unassembled WGS sequence"/>
</dbReference>
<name>A0A161F714_9HYPO</name>
<gene>
    <name evidence="1" type="primary">rps3</name>
    <name evidence="2" type="synonym">orf544</name>
    <name evidence="3" type="ORF">HRG_mt00017</name>
</gene>
<keyword evidence="1" id="KW-0496">Mitochondrion</keyword>
<geneLocation type="mitochondrion" evidence="1"/>
<reference evidence="2" key="3">
    <citation type="journal article" date="2019" name="Wei Sheng Wu Xue Bao">
        <title>Reanalysis of the mitochondrial genome of the nematophagous fungus Hirsutella rhossiliensis.</title>
        <authorList>
            <person name="Yan Q."/>
            <person name="Liu X."/>
            <person name="Zhang Y."/>
        </authorList>
    </citation>
    <scope>NUCLEOTIDE SEQUENCE</scope>
    <source>
        <strain evidence="2">OWVT-1</strain>
    </source>
</reference>
<evidence type="ECO:0000313" key="1">
    <source>
        <dbReference type="EMBL" id="AMO02222.1"/>
    </source>
</evidence>